<gene>
    <name evidence="2" type="ORF">C9374_007273</name>
</gene>
<feature type="compositionally biased region" description="Basic residues" evidence="1">
    <location>
        <begin position="237"/>
        <end position="256"/>
    </location>
</feature>
<dbReference type="EMBL" id="PYSW02000002">
    <property type="protein sequence ID" value="KAG2393742.1"/>
    <property type="molecule type" value="Genomic_DNA"/>
</dbReference>
<feature type="compositionally biased region" description="Acidic residues" evidence="1">
    <location>
        <begin position="179"/>
        <end position="190"/>
    </location>
</feature>
<sequence length="311" mass="34597">MISDEEFRRLIGVGTTSSSKPTSSSSTTSTTVSFPKTSSSSQPPTQDSLLTALLNEEEPAEIPRYDLRPAPPSSSVSTPSTSNHNDVLDLSQIDTSVLREAFDDLTQLDDEVLISSPALSTPKRNNRSILLPPTPPQFATPTTSVVTNRANENINSLKNDSLKLFNESSAREDQVTVTSEEEEKSDDDITTEIKTPPRTARRKKQTTPSKTRSTPRKKKDTSNDNQDEDYTNDAITPKKRKTPTKSKSTTPKKKKVGGWVMDADEEKDWDEKSKKAIEEMRKRFATVDRVELKTSSPLADQEEIHLTELIQ</sequence>
<feature type="region of interest" description="Disordered" evidence="1">
    <location>
        <begin position="1"/>
        <end position="87"/>
    </location>
</feature>
<comment type="caution">
    <text evidence="2">The sequence shown here is derived from an EMBL/GenBank/DDBJ whole genome shotgun (WGS) entry which is preliminary data.</text>
</comment>
<feature type="compositionally biased region" description="Low complexity" evidence="1">
    <location>
        <begin position="15"/>
        <end position="45"/>
    </location>
</feature>
<accession>A0AA88KS19</accession>
<feature type="region of interest" description="Disordered" evidence="1">
    <location>
        <begin position="165"/>
        <end position="260"/>
    </location>
</feature>
<dbReference type="AlphaFoldDB" id="A0AA88KS19"/>
<evidence type="ECO:0000256" key="1">
    <source>
        <dbReference type="SAM" id="MobiDB-lite"/>
    </source>
</evidence>
<dbReference type="RefSeq" id="XP_044555636.1">
    <property type="nucleotide sequence ID" value="XM_044697224.1"/>
</dbReference>
<dbReference type="Proteomes" id="UP000816034">
    <property type="component" value="Unassembled WGS sequence"/>
</dbReference>
<organism evidence="2 3">
    <name type="scientific">Naegleria lovaniensis</name>
    <name type="common">Amoeba</name>
    <dbReference type="NCBI Taxonomy" id="51637"/>
    <lineage>
        <taxon>Eukaryota</taxon>
        <taxon>Discoba</taxon>
        <taxon>Heterolobosea</taxon>
        <taxon>Tetramitia</taxon>
        <taxon>Eutetramitia</taxon>
        <taxon>Vahlkampfiidae</taxon>
        <taxon>Naegleria</taxon>
    </lineage>
</organism>
<evidence type="ECO:0000313" key="3">
    <source>
        <dbReference type="Proteomes" id="UP000816034"/>
    </source>
</evidence>
<protein>
    <submittedName>
        <fullName evidence="2">Uncharacterized protein</fullName>
    </submittedName>
</protein>
<dbReference type="GeneID" id="68099727"/>
<keyword evidence="3" id="KW-1185">Reference proteome</keyword>
<evidence type="ECO:0000313" key="2">
    <source>
        <dbReference type="EMBL" id="KAG2393742.1"/>
    </source>
</evidence>
<reference evidence="2 3" key="1">
    <citation type="journal article" date="2018" name="BMC Genomics">
        <title>The genome of Naegleria lovaniensis, the basis for a comparative approach to unravel pathogenicity factors of the human pathogenic amoeba N. fowleri.</title>
        <authorList>
            <person name="Liechti N."/>
            <person name="Schurch N."/>
            <person name="Bruggmann R."/>
            <person name="Wittwer M."/>
        </authorList>
    </citation>
    <scope>NUCLEOTIDE SEQUENCE [LARGE SCALE GENOMIC DNA]</scope>
    <source>
        <strain evidence="2 3">ATCC 30569</strain>
    </source>
</reference>
<feature type="compositionally biased region" description="Low complexity" evidence="1">
    <location>
        <begin position="73"/>
        <end position="82"/>
    </location>
</feature>
<feature type="region of interest" description="Disordered" evidence="1">
    <location>
        <begin position="118"/>
        <end position="142"/>
    </location>
</feature>
<proteinExistence type="predicted"/>
<name>A0AA88KS19_NAELO</name>